<evidence type="ECO:0000259" key="1">
    <source>
        <dbReference type="PROSITE" id="PS50987"/>
    </source>
</evidence>
<protein>
    <submittedName>
        <fullName evidence="2">Metalloregulator ArsR/SmtB family transcription factor</fullName>
    </submittedName>
</protein>
<dbReference type="RefSeq" id="WP_313916672.1">
    <property type="nucleotide sequence ID" value="NZ_CP135076.1"/>
</dbReference>
<evidence type="ECO:0000313" key="2">
    <source>
        <dbReference type="EMBL" id="WNO54318.1"/>
    </source>
</evidence>
<name>A0ABZ0BAM6_9SPHN</name>
<dbReference type="PANTHER" id="PTHR38600">
    <property type="entry name" value="TRANSCRIPTIONAL REGULATORY PROTEIN"/>
    <property type="match status" value="1"/>
</dbReference>
<dbReference type="InterPro" id="IPR036390">
    <property type="entry name" value="WH_DNA-bd_sf"/>
</dbReference>
<dbReference type="SUPFAM" id="SSF46785">
    <property type="entry name" value="Winged helix' DNA-binding domain"/>
    <property type="match status" value="1"/>
</dbReference>
<proteinExistence type="predicted"/>
<dbReference type="InterPro" id="IPR001845">
    <property type="entry name" value="HTH_ArsR_DNA-bd_dom"/>
</dbReference>
<keyword evidence="3" id="KW-1185">Reference proteome</keyword>
<dbReference type="SMART" id="SM00418">
    <property type="entry name" value="HTH_ARSR"/>
    <property type="match status" value="1"/>
</dbReference>
<dbReference type="NCBIfam" id="NF033788">
    <property type="entry name" value="HTH_metalloreg"/>
    <property type="match status" value="1"/>
</dbReference>
<dbReference type="InterPro" id="IPR036388">
    <property type="entry name" value="WH-like_DNA-bd_sf"/>
</dbReference>
<dbReference type="Proteomes" id="UP001302249">
    <property type="component" value="Chromosome"/>
</dbReference>
<dbReference type="PRINTS" id="PR00778">
    <property type="entry name" value="HTHARSR"/>
</dbReference>
<dbReference type="Gene3D" id="1.10.10.10">
    <property type="entry name" value="Winged helix-like DNA-binding domain superfamily/Winged helix DNA-binding domain"/>
    <property type="match status" value="1"/>
</dbReference>
<dbReference type="CDD" id="cd00090">
    <property type="entry name" value="HTH_ARSR"/>
    <property type="match status" value="1"/>
</dbReference>
<accession>A0ABZ0BAM6</accession>
<dbReference type="InterPro" id="IPR011991">
    <property type="entry name" value="ArsR-like_HTH"/>
</dbReference>
<gene>
    <name evidence="2" type="ORF">RPR59_03415</name>
</gene>
<dbReference type="PANTHER" id="PTHR38600:SF1">
    <property type="entry name" value="TRANSCRIPTIONAL REGULATORY PROTEIN"/>
    <property type="match status" value="1"/>
</dbReference>
<evidence type="ECO:0000313" key="3">
    <source>
        <dbReference type="Proteomes" id="UP001302249"/>
    </source>
</evidence>
<sequence>MSRADIAIPRAAELFSALGDRTRLAMLEQLGGGVARPIAALSAGRDLTRQAVTKHLCVLERAGLVRSQRSGREKLFSAAPEAVAEAQTYLMRVAAEWEDALDRLKIFVEE</sequence>
<organism evidence="2 3">
    <name type="scientific">Stakelama saccharophila</name>
    <dbReference type="NCBI Taxonomy" id="3075605"/>
    <lineage>
        <taxon>Bacteria</taxon>
        <taxon>Pseudomonadati</taxon>
        <taxon>Pseudomonadota</taxon>
        <taxon>Alphaproteobacteria</taxon>
        <taxon>Sphingomonadales</taxon>
        <taxon>Sphingomonadaceae</taxon>
        <taxon>Stakelama</taxon>
    </lineage>
</organism>
<reference evidence="2 3" key="1">
    <citation type="submission" date="2023-09" db="EMBL/GenBank/DDBJ databases">
        <authorList>
            <person name="Rey-Velasco X."/>
        </authorList>
    </citation>
    <scope>NUCLEOTIDE SEQUENCE [LARGE SCALE GENOMIC DNA]</scope>
    <source>
        <strain evidence="2 3">W311</strain>
    </source>
</reference>
<dbReference type="Pfam" id="PF12840">
    <property type="entry name" value="HTH_20"/>
    <property type="match status" value="1"/>
</dbReference>
<dbReference type="PROSITE" id="PS50987">
    <property type="entry name" value="HTH_ARSR_2"/>
    <property type="match status" value="1"/>
</dbReference>
<dbReference type="EMBL" id="CP135076">
    <property type="protein sequence ID" value="WNO54318.1"/>
    <property type="molecule type" value="Genomic_DNA"/>
</dbReference>
<feature type="domain" description="HTH arsR-type" evidence="1">
    <location>
        <begin position="3"/>
        <end position="98"/>
    </location>
</feature>